<dbReference type="EMBL" id="CP050861">
    <property type="protein sequence ID" value="UTD15997.1"/>
    <property type="molecule type" value="Genomic_DNA"/>
</dbReference>
<protein>
    <submittedName>
        <fullName evidence="1">Immunity 22 family protein</fullName>
    </submittedName>
</protein>
<dbReference type="AlphaFoldDB" id="A0AAE9MMD6"/>
<sequence>MEENKVHLWIGSVNISQEEYLKYFKLDYSTEGDFDDPNYKVCGFCTDIGKKWFDHDFIGIIPLFEKEIELDEILEEAAIDEYEWDNVKEVCKSLGIKKANAILWYQDSSLEIKEPKENYNGLKYIGLFEGD</sequence>
<name>A0AAE9MMD6_9FLAO</name>
<gene>
    <name evidence="1" type="ORF">HER15_11150</name>
</gene>
<dbReference type="Pfam" id="PF14112">
    <property type="entry name" value="DUF4284"/>
    <property type="match status" value="1"/>
</dbReference>
<accession>A0AAE9MMD6</accession>
<proteinExistence type="predicted"/>
<organism evidence="1 2">
    <name type="scientific">Tenacibaculum mesophilum</name>
    <dbReference type="NCBI Taxonomy" id="104268"/>
    <lineage>
        <taxon>Bacteria</taxon>
        <taxon>Pseudomonadati</taxon>
        <taxon>Bacteroidota</taxon>
        <taxon>Flavobacteriia</taxon>
        <taxon>Flavobacteriales</taxon>
        <taxon>Flavobacteriaceae</taxon>
        <taxon>Tenacibaculum</taxon>
    </lineage>
</organism>
<evidence type="ECO:0000313" key="2">
    <source>
        <dbReference type="Proteomes" id="UP001056837"/>
    </source>
</evidence>
<dbReference type="InterPro" id="IPR025560">
    <property type="entry name" value="Imm22"/>
</dbReference>
<evidence type="ECO:0000313" key="1">
    <source>
        <dbReference type="EMBL" id="UTD15997.1"/>
    </source>
</evidence>
<reference evidence="1" key="1">
    <citation type="submission" date="2020-04" db="EMBL/GenBank/DDBJ databases">
        <title>Tenacibaculum mesophilum bac2.</title>
        <authorList>
            <person name="Li M."/>
        </authorList>
    </citation>
    <scope>NUCLEOTIDE SEQUENCE</scope>
    <source>
        <strain evidence="1">Bac2</strain>
    </source>
</reference>
<dbReference type="Proteomes" id="UP001056837">
    <property type="component" value="Chromosome"/>
</dbReference>
<dbReference type="RefSeq" id="WP_159616836.1">
    <property type="nucleotide sequence ID" value="NZ_CP050861.1"/>
</dbReference>